<gene>
    <name evidence="3" type="ORF">HMPREF9698_00467</name>
</gene>
<feature type="transmembrane region" description="Helical" evidence="2">
    <location>
        <begin position="264"/>
        <end position="285"/>
    </location>
</feature>
<name>K9ESR3_9LACT</name>
<dbReference type="STRING" id="883081.HMPREF9698_00467"/>
<feature type="transmembrane region" description="Helical" evidence="2">
    <location>
        <begin position="39"/>
        <end position="58"/>
    </location>
</feature>
<protein>
    <recommendedName>
        <fullName evidence="5">CAAX amino terminal protease</fullName>
    </recommendedName>
</protein>
<comment type="caution">
    <text evidence="3">The sequence shown here is derived from an EMBL/GenBank/DDBJ whole genome shotgun (WGS) entry which is preliminary data.</text>
</comment>
<proteinExistence type="predicted"/>
<evidence type="ECO:0000313" key="4">
    <source>
        <dbReference type="Proteomes" id="UP000009875"/>
    </source>
</evidence>
<dbReference type="EMBL" id="AGXA01000007">
    <property type="protein sequence ID" value="EKU93987.1"/>
    <property type="molecule type" value="Genomic_DNA"/>
</dbReference>
<organism evidence="3 4">
    <name type="scientific">Alloiococcus otitis ATCC 51267</name>
    <dbReference type="NCBI Taxonomy" id="883081"/>
    <lineage>
        <taxon>Bacteria</taxon>
        <taxon>Bacillati</taxon>
        <taxon>Bacillota</taxon>
        <taxon>Bacilli</taxon>
        <taxon>Lactobacillales</taxon>
        <taxon>Carnobacteriaceae</taxon>
        <taxon>Alloiococcus</taxon>
    </lineage>
</organism>
<feature type="transmembrane region" description="Helical" evidence="2">
    <location>
        <begin position="73"/>
        <end position="96"/>
    </location>
</feature>
<dbReference type="OrthoDB" id="378663at2"/>
<keyword evidence="2" id="KW-1133">Transmembrane helix</keyword>
<evidence type="ECO:0000313" key="3">
    <source>
        <dbReference type="EMBL" id="EKU93987.1"/>
    </source>
</evidence>
<dbReference type="Proteomes" id="UP000009875">
    <property type="component" value="Unassembled WGS sequence"/>
</dbReference>
<keyword evidence="2" id="KW-0812">Transmembrane</keyword>
<dbReference type="AlphaFoldDB" id="K9ESR3"/>
<accession>K9ESR3</accession>
<feature type="transmembrane region" description="Helical" evidence="2">
    <location>
        <begin position="208"/>
        <end position="225"/>
    </location>
</feature>
<dbReference type="eggNOG" id="ENOG502ZAAA">
    <property type="taxonomic scope" value="Bacteria"/>
</dbReference>
<dbReference type="HOGENOM" id="CLU_082370_0_0_9"/>
<feature type="transmembrane region" description="Helical" evidence="2">
    <location>
        <begin position="173"/>
        <end position="196"/>
    </location>
</feature>
<feature type="region of interest" description="Disordered" evidence="1">
    <location>
        <begin position="1"/>
        <end position="26"/>
    </location>
</feature>
<evidence type="ECO:0008006" key="5">
    <source>
        <dbReference type="Google" id="ProtNLM"/>
    </source>
</evidence>
<sequence>MSNKEQSKKKDVNQEGGQGTRQVGFTGPNVSDKPSWSPFFVYIAILLLAFSLFFPSLYRESQRIIDLAGVEDLSAFMASLLTVIQPFFLAVLALLAGHFFTYRLGLGSVVYDYFDSQKVAKAKLKVSLQPALALGLLYGLMIASFDLIFRPWLPDIVSQGLQAPSLIDLVGSVFYSGVVEEVMLRFGLMTLFLYIISFQARRVTKGRVIFTIVFQTVLFMLAYLPNVTTYLDLTPVVVIRLFVFVGLSNLLFSYLYYRYHIEAAMISHMTSVLVSGLLASLLALIA</sequence>
<keyword evidence="4" id="KW-1185">Reference proteome</keyword>
<keyword evidence="2" id="KW-0472">Membrane</keyword>
<evidence type="ECO:0000256" key="1">
    <source>
        <dbReference type="SAM" id="MobiDB-lite"/>
    </source>
</evidence>
<feature type="transmembrane region" description="Helical" evidence="2">
    <location>
        <begin position="237"/>
        <end position="257"/>
    </location>
</feature>
<reference evidence="3 4" key="1">
    <citation type="submission" date="2012-09" db="EMBL/GenBank/DDBJ databases">
        <title>The Genome Sequence of Alloiococcus otitis ATCC 51267.</title>
        <authorList>
            <consortium name="The Broad Institute Genome Sequencing Platform"/>
            <person name="Earl A."/>
            <person name="Ward D."/>
            <person name="Feldgarden M."/>
            <person name="Gevers D."/>
            <person name="Huys G."/>
            <person name="Walker B."/>
            <person name="Young S.K."/>
            <person name="Zeng Q."/>
            <person name="Gargeya S."/>
            <person name="Fitzgerald M."/>
            <person name="Haas B."/>
            <person name="Abouelleil A."/>
            <person name="Alvarado L."/>
            <person name="Arachchi H.M."/>
            <person name="Berlin A.M."/>
            <person name="Chapman S.B."/>
            <person name="Goldberg J."/>
            <person name="Griggs A."/>
            <person name="Gujja S."/>
            <person name="Hansen M."/>
            <person name="Howarth C."/>
            <person name="Imamovic A."/>
            <person name="Larimer J."/>
            <person name="McCowen C."/>
            <person name="Montmayeur A."/>
            <person name="Murphy C."/>
            <person name="Neiman D."/>
            <person name="Pearson M."/>
            <person name="Priest M."/>
            <person name="Roberts A."/>
            <person name="Saif S."/>
            <person name="Shea T."/>
            <person name="Sisk P."/>
            <person name="Sykes S."/>
            <person name="Wortman J."/>
            <person name="Nusbaum C."/>
            <person name="Birren B."/>
        </authorList>
    </citation>
    <scope>NUCLEOTIDE SEQUENCE [LARGE SCALE GENOMIC DNA]</scope>
    <source>
        <strain evidence="3 4">ATCC 51267</strain>
    </source>
</reference>
<feature type="transmembrane region" description="Helical" evidence="2">
    <location>
        <begin position="131"/>
        <end position="153"/>
    </location>
</feature>
<evidence type="ECO:0000256" key="2">
    <source>
        <dbReference type="SAM" id="Phobius"/>
    </source>
</evidence>
<dbReference type="RefSeq" id="WP_003776961.1">
    <property type="nucleotide sequence ID" value="NZ_JH992957.1"/>
</dbReference>
<feature type="compositionally biased region" description="Basic and acidic residues" evidence="1">
    <location>
        <begin position="1"/>
        <end position="13"/>
    </location>
</feature>